<dbReference type="PROSITE" id="PS50158">
    <property type="entry name" value="ZF_CCHC"/>
    <property type="match status" value="1"/>
</dbReference>
<dbReference type="PANTHER" id="PTHR22639">
    <property type="entry name" value="GAG-RELATED PROTEIN"/>
    <property type="match status" value="1"/>
</dbReference>
<organism evidence="3 4">
    <name type="scientific">Oncorhynchus kisutch</name>
    <name type="common">Coho salmon</name>
    <name type="synonym">Salmo kisutch</name>
    <dbReference type="NCBI Taxonomy" id="8019"/>
    <lineage>
        <taxon>Eukaryota</taxon>
        <taxon>Metazoa</taxon>
        <taxon>Chordata</taxon>
        <taxon>Craniata</taxon>
        <taxon>Vertebrata</taxon>
        <taxon>Euteleostomi</taxon>
        <taxon>Actinopterygii</taxon>
        <taxon>Neopterygii</taxon>
        <taxon>Teleostei</taxon>
        <taxon>Protacanthopterygii</taxon>
        <taxon>Salmoniformes</taxon>
        <taxon>Salmonidae</taxon>
        <taxon>Salmoninae</taxon>
        <taxon>Oncorhynchus</taxon>
    </lineage>
</organism>
<dbReference type="GO" id="GO:0003723">
    <property type="term" value="F:RNA binding"/>
    <property type="evidence" value="ECO:0007669"/>
    <property type="project" value="InterPro"/>
</dbReference>
<evidence type="ECO:0000313" key="4">
    <source>
        <dbReference type="Proteomes" id="UP000694557"/>
    </source>
</evidence>
<dbReference type="InterPro" id="IPR057811">
    <property type="entry name" value="RBD_ZCCHC3_2nd"/>
</dbReference>
<dbReference type="GeneTree" id="ENSGT00530000063983"/>
<keyword evidence="1" id="KW-0862">Zinc</keyword>
<dbReference type="Pfam" id="PF23058">
    <property type="entry name" value="RBD_ZCCHC3_2nd"/>
    <property type="match status" value="1"/>
</dbReference>
<dbReference type="SMART" id="SM00343">
    <property type="entry name" value="ZnF_C2HC"/>
    <property type="match status" value="3"/>
</dbReference>
<keyword evidence="1" id="KW-0863">Zinc-finger</keyword>
<dbReference type="GO" id="GO:0002218">
    <property type="term" value="P:activation of innate immune response"/>
    <property type="evidence" value="ECO:0007669"/>
    <property type="project" value="InterPro"/>
</dbReference>
<dbReference type="InterPro" id="IPR036875">
    <property type="entry name" value="Znf_CCHC_sf"/>
</dbReference>
<protein>
    <recommendedName>
        <fullName evidence="2">CCHC-type domain-containing protein</fullName>
    </recommendedName>
</protein>
<dbReference type="Proteomes" id="UP000694557">
    <property type="component" value="Unassembled WGS sequence"/>
</dbReference>
<dbReference type="InterPro" id="IPR001878">
    <property type="entry name" value="Znf_CCHC"/>
</dbReference>
<keyword evidence="1" id="KW-0479">Metal-binding</keyword>
<sequence>MAQKNHHIGVPGIGLVNTVRFSWTDKEKEPWGRETFGRNVLMGCLQLEVKDVLCLQGNPIEKGYDVTLQVEEKHDEVMKKVREGKGAKPLCHYTVTSLARNSFRVVTVAMYNPHVKDEEVRAFLGRYMDNVSSARYLRDSLGFWNGRRGFQALLRESPKSVDGYLHPPAMFSLGADRGTLYYARQPPFCRRCMAYGHILASCSSKKCRFCGSEEHEAKECDEPKACHGCGSRAHLWRDCPARHRSYASAAGGGGAGGTLASLFASAPYILVGDDSSEGSVGGVLEGSQLLCEELTPYNEQERHPTYSPEANREGGGWVVVRNPGCRAPCLTHCLHPGLERWRRTGGRQEWRGRPRRWRWTRGASGESPGFSLVFGVYLL</sequence>
<dbReference type="InterPro" id="IPR042509">
    <property type="entry name" value="ZCCHC3"/>
</dbReference>
<evidence type="ECO:0000259" key="2">
    <source>
        <dbReference type="PROSITE" id="PS50158"/>
    </source>
</evidence>
<dbReference type="AlphaFoldDB" id="A0A8C7D8P1"/>
<reference evidence="3" key="1">
    <citation type="submission" date="2025-08" db="UniProtKB">
        <authorList>
            <consortium name="Ensembl"/>
        </authorList>
    </citation>
    <scope>IDENTIFICATION</scope>
</reference>
<dbReference type="GO" id="GO:0008270">
    <property type="term" value="F:zinc ion binding"/>
    <property type="evidence" value="ECO:0007669"/>
    <property type="project" value="UniProtKB-KW"/>
</dbReference>
<dbReference type="SUPFAM" id="SSF57756">
    <property type="entry name" value="Retrovirus zinc finger-like domains"/>
    <property type="match status" value="1"/>
</dbReference>
<dbReference type="GO" id="GO:0003690">
    <property type="term" value="F:double-stranded DNA binding"/>
    <property type="evidence" value="ECO:0007669"/>
    <property type="project" value="InterPro"/>
</dbReference>
<feature type="domain" description="CCHC-type" evidence="2">
    <location>
        <begin position="226"/>
        <end position="240"/>
    </location>
</feature>
<dbReference type="PANTHER" id="PTHR22639:SF3">
    <property type="entry name" value="ZINC FINGER CCHC DOMAIN-CONTAINING PROTEIN 3"/>
    <property type="match status" value="1"/>
</dbReference>
<proteinExistence type="predicted"/>
<evidence type="ECO:0000256" key="1">
    <source>
        <dbReference type="PROSITE-ProRule" id="PRU00047"/>
    </source>
</evidence>
<name>A0A8C7D8P1_ONCKI</name>
<evidence type="ECO:0000313" key="3">
    <source>
        <dbReference type="Ensembl" id="ENSOKIP00005017707.1"/>
    </source>
</evidence>
<dbReference type="Pfam" id="PF23057">
    <property type="entry name" value="RBD_ZCCHC3_1st"/>
    <property type="match status" value="1"/>
</dbReference>
<accession>A0A8C7D8P1</accession>
<dbReference type="InterPro" id="IPR057810">
    <property type="entry name" value="RBD_ZCCHC3_1st"/>
</dbReference>
<keyword evidence="4" id="KW-1185">Reference proteome</keyword>
<reference evidence="3" key="2">
    <citation type="submission" date="2025-09" db="UniProtKB">
        <authorList>
            <consortium name="Ensembl"/>
        </authorList>
    </citation>
    <scope>IDENTIFICATION</scope>
</reference>
<dbReference type="Gene3D" id="4.10.60.10">
    <property type="entry name" value="Zinc finger, CCHC-type"/>
    <property type="match status" value="1"/>
</dbReference>
<dbReference type="Ensembl" id="ENSOKIT00005018865.1">
    <property type="protein sequence ID" value="ENSOKIP00005017707.1"/>
    <property type="gene ID" value="ENSOKIG00005007885.1"/>
</dbReference>